<dbReference type="InParanoid" id="A0A2R5GIZ6"/>
<keyword evidence="5" id="KW-1133">Transmembrane helix</keyword>
<dbReference type="EC" id="5.2.1.8" evidence="1"/>
<evidence type="ECO:0000256" key="2">
    <source>
        <dbReference type="ARBA" id="ARBA00023110"/>
    </source>
</evidence>
<keyword evidence="3 7" id="KW-0413">Isomerase</keyword>
<comment type="caution">
    <text evidence="7">The sequence shown here is derived from an EMBL/GenBank/DDBJ whole genome shotgun (WGS) entry which is preliminary data.</text>
</comment>
<feature type="transmembrane region" description="Helical" evidence="5">
    <location>
        <begin position="223"/>
        <end position="244"/>
    </location>
</feature>
<dbReference type="Proteomes" id="UP000241890">
    <property type="component" value="Unassembled WGS sequence"/>
</dbReference>
<dbReference type="PROSITE" id="PS50072">
    <property type="entry name" value="CSA_PPIASE_2"/>
    <property type="match status" value="1"/>
</dbReference>
<dbReference type="Pfam" id="PF00160">
    <property type="entry name" value="Pro_isomerase"/>
    <property type="match status" value="1"/>
</dbReference>
<gene>
    <name evidence="7" type="ORF">FCC1311_070822</name>
</gene>
<feature type="region of interest" description="Disordered" evidence="4">
    <location>
        <begin position="277"/>
        <end position="332"/>
    </location>
</feature>
<evidence type="ECO:0000313" key="8">
    <source>
        <dbReference type="Proteomes" id="UP000241890"/>
    </source>
</evidence>
<dbReference type="Gene3D" id="2.40.100.10">
    <property type="entry name" value="Cyclophilin-like"/>
    <property type="match status" value="1"/>
</dbReference>
<keyword evidence="5" id="KW-0472">Membrane</keyword>
<evidence type="ECO:0000256" key="3">
    <source>
        <dbReference type="ARBA" id="ARBA00023235"/>
    </source>
</evidence>
<reference evidence="7 8" key="1">
    <citation type="submission" date="2017-12" db="EMBL/GenBank/DDBJ databases">
        <title>Sequencing, de novo assembly and annotation of complete genome of a new Thraustochytrid species, strain FCC1311.</title>
        <authorList>
            <person name="Sedici K."/>
            <person name="Godart F."/>
            <person name="Aiese Cigliano R."/>
            <person name="Sanseverino W."/>
            <person name="Barakat M."/>
            <person name="Ortet P."/>
            <person name="Marechal E."/>
            <person name="Cagnac O."/>
            <person name="Amato A."/>
        </authorList>
    </citation>
    <scope>NUCLEOTIDE SEQUENCE [LARGE SCALE GENOMIC DNA]</scope>
</reference>
<evidence type="ECO:0000256" key="4">
    <source>
        <dbReference type="SAM" id="MobiDB-lite"/>
    </source>
</evidence>
<evidence type="ECO:0000259" key="6">
    <source>
        <dbReference type="PROSITE" id="PS50072"/>
    </source>
</evidence>
<evidence type="ECO:0000256" key="5">
    <source>
        <dbReference type="SAM" id="Phobius"/>
    </source>
</evidence>
<sequence length="332" mass="37424">MEREPVVLEHEPHVVVECELRRKGVFKVVVVPSWAPVGAERFLNLVDEGFFDGAPLFRAVRGFLVQFGLSSDPEANNRWGHLTLPDDPKQGVRIRRGTLAFAGSGKNSRATQMFIALTDKAWPRLGSEPWETPFAYVPAEDYQAVVSLLNTEYGDIKPFNKQGVDPGKIWRHGMSYLEDGFPNLDYLAYCRRLPKHHLGFADSIMQAQEDFANAAPDDASTRLLYVLAILLAIMTCYIAPCLTVRRRERKVRLPSKATRCAYDLLAFPEKLASVGLARRHEPESDRGENRERSHALPATRRHASLGLGVLGRDAHELPKKEDPQEPSHKHNR</sequence>
<organism evidence="7 8">
    <name type="scientific">Hondaea fermentalgiana</name>
    <dbReference type="NCBI Taxonomy" id="2315210"/>
    <lineage>
        <taxon>Eukaryota</taxon>
        <taxon>Sar</taxon>
        <taxon>Stramenopiles</taxon>
        <taxon>Bigyra</taxon>
        <taxon>Labyrinthulomycetes</taxon>
        <taxon>Thraustochytrida</taxon>
        <taxon>Thraustochytriidae</taxon>
        <taxon>Hondaea</taxon>
    </lineage>
</organism>
<accession>A0A2R5GIZ6</accession>
<evidence type="ECO:0000256" key="1">
    <source>
        <dbReference type="ARBA" id="ARBA00013194"/>
    </source>
</evidence>
<dbReference type="GO" id="GO:0003755">
    <property type="term" value="F:peptidyl-prolyl cis-trans isomerase activity"/>
    <property type="evidence" value="ECO:0007669"/>
    <property type="project" value="UniProtKB-KW"/>
</dbReference>
<evidence type="ECO:0000313" key="7">
    <source>
        <dbReference type="EMBL" id="GBG30862.1"/>
    </source>
</evidence>
<keyword evidence="5" id="KW-0812">Transmembrane</keyword>
<name>A0A2R5GIZ6_9STRA</name>
<dbReference type="InterPro" id="IPR002130">
    <property type="entry name" value="Cyclophilin-type_PPIase_dom"/>
</dbReference>
<dbReference type="InterPro" id="IPR044665">
    <property type="entry name" value="E_coli_cyclophilin_A-like"/>
</dbReference>
<keyword evidence="8" id="KW-1185">Reference proteome</keyword>
<dbReference type="PANTHER" id="PTHR43246">
    <property type="entry name" value="PEPTIDYL-PROLYL CIS-TRANS ISOMERASE CYP38, CHLOROPLASTIC"/>
    <property type="match status" value="1"/>
</dbReference>
<proteinExistence type="predicted"/>
<feature type="domain" description="PPIase cyclophilin-type" evidence="6">
    <location>
        <begin position="24"/>
        <end position="158"/>
    </location>
</feature>
<dbReference type="SUPFAM" id="SSF50891">
    <property type="entry name" value="Cyclophilin-like"/>
    <property type="match status" value="1"/>
</dbReference>
<protein>
    <recommendedName>
        <fullName evidence="1">peptidylprolyl isomerase</fullName>
        <ecNumber evidence="1">5.2.1.8</ecNumber>
    </recommendedName>
</protein>
<dbReference type="InterPro" id="IPR029000">
    <property type="entry name" value="Cyclophilin-like_dom_sf"/>
</dbReference>
<dbReference type="OrthoDB" id="45365at2759"/>
<dbReference type="EMBL" id="BEYU01000084">
    <property type="protein sequence ID" value="GBG30862.1"/>
    <property type="molecule type" value="Genomic_DNA"/>
</dbReference>
<feature type="compositionally biased region" description="Basic and acidic residues" evidence="4">
    <location>
        <begin position="312"/>
        <end position="332"/>
    </location>
</feature>
<keyword evidence="2" id="KW-0697">Rotamase</keyword>
<dbReference type="AlphaFoldDB" id="A0A2R5GIZ6"/>
<feature type="compositionally biased region" description="Basic and acidic residues" evidence="4">
    <location>
        <begin position="278"/>
        <end position="294"/>
    </location>
</feature>